<evidence type="ECO:0000256" key="9">
    <source>
        <dbReference type="ARBA" id="ARBA00049893"/>
    </source>
</evidence>
<keyword evidence="4" id="KW-0479">Metal-binding</keyword>
<dbReference type="Gene3D" id="3.60.140.10">
    <property type="entry name" value="CNF1/YfiH-like putative cysteine hydrolases"/>
    <property type="match status" value="1"/>
</dbReference>
<comment type="similarity">
    <text evidence="2 10">Belongs to the purine nucleoside phosphorylase YfiH/LACC1 family.</text>
</comment>
<comment type="catalytic activity">
    <reaction evidence="1">
        <text>inosine + phosphate = alpha-D-ribose 1-phosphate + hypoxanthine</text>
        <dbReference type="Rhea" id="RHEA:27646"/>
        <dbReference type="ChEBI" id="CHEBI:17368"/>
        <dbReference type="ChEBI" id="CHEBI:17596"/>
        <dbReference type="ChEBI" id="CHEBI:43474"/>
        <dbReference type="ChEBI" id="CHEBI:57720"/>
        <dbReference type="EC" id="2.4.2.1"/>
    </reaction>
    <physiologicalReaction direction="left-to-right" evidence="1">
        <dbReference type="Rhea" id="RHEA:27647"/>
    </physiologicalReaction>
</comment>
<reference evidence="11 12" key="1">
    <citation type="journal article" date="2014" name="Int. J. Syst. Evol. Microbiol.">
        <title>Complete genome sequence of Corynebacterium casei LMG S-19264T (=DSM 44701T), isolated from a smear-ripened cheese.</title>
        <authorList>
            <consortium name="US DOE Joint Genome Institute (JGI-PGF)"/>
            <person name="Walter F."/>
            <person name="Albersmeier A."/>
            <person name="Kalinowski J."/>
            <person name="Ruckert C."/>
        </authorList>
    </citation>
    <scope>NUCLEOTIDE SEQUENCE [LARGE SCALE GENOMIC DNA]</scope>
    <source>
        <strain evidence="11 12">NBRC 112785</strain>
    </source>
</reference>
<dbReference type="CDD" id="cd16833">
    <property type="entry name" value="YfiH"/>
    <property type="match status" value="1"/>
</dbReference>
<comment type="catalytic activity">
    <reaction evidence="7">
        <text>adenosine + H2O + H(+) = inosine + NH4(+)</text>
        <dbReference type="Rhea" id="RHEA:24408"/>
        <dbReference type="ChEBI" id="CHEBI:15377"/>
        <dbReference type="ChEBI" id="CHEBI:15378"/>
        <dbReference type="ChEBI" id="CHEBI:16335"/>
        <dbReference type="ChEBI" id="CHEBI:17596"/>
        <dbReference type="ChEBI" id="CHEBI:28938"/>
        <dbReference type="EC" id="3.5.4.4"/>
    </reaction>
    <physiologicalReaction direction="left-to-right" evidence="7">
        <dbReference type="Rhea" id="RHEA:24409"/>
    </physiologicalReaction>
</comment>
<sequence>MFITPNWNAPTRVKAYATTRVGGVSEGPYTGLNLGNHVGDSNEHVATNRWLLAQQLSLPQPVPWLEQVHGTKVIQVPTQTQSSALTADGSYSRQSGAVCCVMTADCLPVLLCNAAGTQVAAIHAGWRGLANGVLRNGIDRFDDPTEVIAWIGPAISQDYFEVGAEVRQRFLESIDGSQAAFVNSVNSGKYMANLPQLANLQLQSLGVLQISMSNLCTYAEPIRFYSYRRDGQTGRQACLIWLD</sequence>
<dbReference type="InterPro" id="IPR003730">
    <property type="entry name" value="Cu_polyphenol_OxRdtase"/>
</dbReference>
<evidence type="ECO:0000256" key="4">
    <source>
        <dbReference type="ARBA" id="ARBA00022723"/>
    </source>
</evidence>
<dbReference type="GO" id="GO:0016787">
    <property type="term" value="F:hydrolase activity"/>
    <property type="evidence" value="ECO:0007669"/>
    <property type="project" value="UniProtKB-KW"/>
</dbReference>
<dbReference type="GO" id="GO:0017061">
    <property type="term" value="F:S-methyl-5-thioadenosine phosphorylase activity"/>
    <property type="evidence" value="ECO:0007669"/>
    <property type="project" value="UniProtKB-EC"/>
</dbReference>
<organism evidence="11 12">
    <name type="scientific">Paraferrimonas haliotis</name>
    <dbReference type="NCBI Taxonomy" id="2013866"/>
    <lineage>
        <taxon>Bacteria</taxon>
        <taxon>Pseudomonadati</taxon>
        <taxon>Pseudomonadota</taxon>
        <taxon>Gammaproteobacteria</taxon>
        <taxon>Alteromonadales</taxon>
        <taxon>Ferrimonadaceae</taxon>
        <taxon>Paraferrimonas</taxon>
    </lineage>
</organism>
<comment type="caution">
    <text evidence="11">The sequence shown here is derived from an EMBL/GenBank/DDBJ whole genome shotgun (WGS) entry which is preliminary data.</text>
</comment>
<evidence type="ECO:0000256" key="8">
    <source>
        <dbReference type="ARBA" id="ARBA00048968"/>
    </source>
</evidence>
<evidence type="ECO:0000313" key="11">
    <source>
        <dbReference type="EMBL" id="GLS82570.1"/>
    </source>
</evidence>
<keyword evidence="5" id="KW-0378">Hydrolase</keyword>
<evidence type="ECO:0000256" key="5">
    <source>
        <dbReference type="ARBA" id="ARBA00022801"/>
    </source>
</evidence>
<evidence type="ECO:0000256" key="7">
    <source>
        <dbReference type="ARBA" id="ARBA00047989"/>
    </source>
</evidence>
<gene>
    <name evidence="11" type="ORF">GCM10007894_05470</name>
</gene>
<evidence type="ECO:0000256" key="1">
    <source>
        <dbReference type="ARBA" id="ARBA00000553"/>
    </source>
</evidence>
<dbReference type="Pfam" id="PF02578">
    <property type="entry name" value="Cu-oxidase_4"/>
    <property type="match status" value="1"/>
</dbReference>
<accession>A0AA37TTU5</accession>
<dbReference type="Proteomes" id="UP001157439">
    <property type="component" value="Unassembled WGS sequence"/>
</dbReference>
<evidence type="ECO:0000256" key="10">
    <source>
        <dbReference type="RuleBase" id="RU361274"/>
    </source>
</evidence>
<dbReference type="EMBL" id="BSPO01000001">
    <property type="protein sequence ID" value="GLS82570.1"/>
    <property type="molecule type" value="Genomic_DNA"/>
</dbReference>
<keyword evidence="3" id="KW-0808">Transferase</keyword>
<protein>
    <recommendedName>
        <fullName evidence="10">Purine nucleoside phosphorylase</fullName>
    </recommendedName>
</protein>
<dbReference type="AlphaFoldDB" id="A0AA37TTU5"/>
<evidence type="ECO:0000313" key="12">
    <source>
        <dbReference type="Proteomes" id="UP001157439"/>
    </source>
</evidence>
<name>A0AA37TTU5_9GAMM</name>
<dbReference type="RefSeq" id="WP_095498115.1">
    <property type="nucleotide sequence ID" value="NZ_BSPO01000001.1"/>
</dbReference>
<evidence type="ECO:0000256" key="6">
    <source>
        <dbReference type="ARBA" id="ARBA00022833"/>
    </source>
</evidence>
<evidence type="ECO:0000256" key="2">
    <source>
        <dbReference type="ARBA" id="ARBA00007353"/>
    </source>
</evidence>
<dbReference type="SUPFAM" id="SSF64438">
    <property type="entry name" value="CNF1/YfiH-like putative cysteine hydrolases"/>
    <property type="match status" value="1"/>
</dbReference>
<comment type="catalytic activity">
    <reaction evidence="9">
        <text>S-methyl-5'-thioadenosine + phosphate = 5-(methylsulfanyl)-alpha-D-ribose 1-phosphate + adenine</text>
        <dbReference type="Rhea" id="RHEA:11852"/>
        <dbReference type="ChEBI" id="CHEBI:16708"/>
        <dbReference type="ChEBI" id="CHEBI:17509"/>
        <dbReference type="ChEBI" id="CHEBI:43474"/>
        <dbReference type="ChEBI" id="CHEBI:58533"/>
        <dbReference type="EC" id="2.4.2.28"/>
    </reaction>
    <physiologicalReaction direction="left-to-right" evidence="9">
        <dbReference type="Rhea" id="RHEA:11853"/>
    </physiologicalReaction>
</comment>
<comment type="catalytic activity">
    <reaction evidence="8">
        <text>adenosine + phosphate = alpha-D-ribose 1-phosphate + adenine</text>
        <dbReference type="Rhea" id="RHEA:27642"/>
        <dbReference type="ChEBI" id="CHEBI:16335"/>
        <dbReference type="ChEBI" id="CHEBI:16708"/>
        <dbReference type="ChEBI" id="CHEBI:43474"/>
        <dbReference type="ChEBI" id="CHEBI:57720"/>
        <dbReference type="EC" id="2.4.2.1"/>
    </reaction>
    <physiologicalReaction direction="left-to-right" evidence="8">
        <dbReference type="Rhea" id="RHEA:27643"/>
    </physiologicalReaction>
</comment>
<dbReference type="PANTHER" id="PTHR30616:SF2">
    <property type="entry name" value="PURINE NUCLEOSIDE PHOSPHORYLASE LACC1"/>
    <property type="match status" value="1"/>
</dbReference>
<dbReference type="NCBIfam" id="TIGR00726">
    <property type="entry name" value="peptidoglycan editing factor PgeF"/>
    <property type="match status" value="1"/>
</dbReference>
<dbReference type="InterPro" id="IPR038371">
    <property type="entry name" value="Cu_polyphenol_OxRdtase_sf"/>
</dbReference>
<dbReference type="GO" id="GO:0005507">
    <property type="term" value="F:copper ion binding"/>
    <property type="evidence" value="ECO:0007669"/>
    <property type="project" value="TreeGrafter"/>
</dbReference>
<dbReference type="InterPro" id="IPR011324">
    <property type="entry name" value="Cytotoxic_necrot_fac-like_cat"/>
</dbReference>
<keyword evidence="6" id="KW-0862">Zinc</keyword>
<proteinExistence type="inferred from homology"/>
<dbReference type="PANTHER" id="PTHR30616">
    <property type="entry name" value="UNCHARACTERIZED PROTEIN YFIH"/>
    <property type="match status" value="1"/>
</dbReference>
<evidence type="ECO:0000256" key="3">
    <source>
        <dbReference type="ARBA" id="ARBA00022679"/>
    </source>
</evidence>
<keyword evidence="12" id="KW-1185">Reference proteome</keyword>